<gene>
    <name evidence="2" type="ORF">NCTC10638_02019</name>
</gene>
<proteinExistence type="predicted"/>
<keyword evidence="1" id="KW-1133">Transmembrane helix</keyword>
<dbReference type="AlphaFoldDB" id="A0A378MX77"/>
<feature type="transmembrane region" description="Helical" evidence="1">
    <location>
        <begin position="7"/>
        <end position="25"/>
    </location>
</feature>
<keyword evidence="1" id="KW-0812">Transmembrane</keyword>
<accession>A0A378MX77</accession>
<dbReference type="EMBL" id="UGPN01000002">
    <property type="protein sequence ID" value="STY60813.1"/>
    <property type="molecule type" value="Genomic_DNA"/>
</dbReference>
<name>A0A378MX77_MANHA</name>
<sequence length="54" mass="6103">MESRRPSLSFFIILGMMAMLPPLAIDMYLPSFLDIARDLAVSQEKVQTTLAYLP</sequence>
<protein>
    <submittedName>
        <fullName evidence="2">Bicyclomycin/multidrug efflux system</fullName>
    </submittedName>
</protein>
<evidence type="ECO:0000313" key="3">
    <source>
        <dbReference type="Proteomes" id="UP000254802"/>
    </source>
</evidence>
<reference evidence="2 3" key="1">
    <citation type="submission" date="2018-06" db="EMBL/GenBank/DDBJ databases">
        <authorList>
            <consortium name="Pathogen Informatics"/>
            <person name="Doyle S."/>
        </authorList>
    </citation>
    <scope>NUCLEOTIDE SEQUENCE [LARGE SCALE GENOMIC DNA]</scope>
    <source>
        <strain evidence="2 3">NCTC10638</strain>
    </source>
</reference>
<keyword evidence="1" id="KW-0472">Membrane</keyword>
<organism evidence="2 3">
    <name type="scientific">Mannheimia haemolytica</name>
    <name type="common">Pasteurella haemolytica</name>
    <dbReference type="NCBI Taxonomy" id="75985"/>
    <lineage>
        <taxon>Bacteria</taxon>
        <taxon>Pseudomonadati</taxon>
        <taxon>Pseudomonadota</taxon>
        <taxon>Gammaproteobacteria</taxon>
        <taxon>Pasteurellales</taxon>
        <taxon>Pasteurellaceae</taxon>
        <taxon>Mannheimia</taxon>
    </lineage>
</organism>
<dbReference type="Proteomes" id="UP000254802">
    <property type="component" value="Unassembled WGS sequence"/>
</dbReference>
<dbReference type="Gene3D" id="1.20.1720.10">
    <property type="entry name" value="Multidrug resistance protein D"/>
    <property type="match status" value="1"/>
</dbReference>
<evidence type="ECO:0000313" key="2">
    <source>
        <dbReference type="EMBL" id="STY60813.1"/>
    </source>
</evidence>
<evidence type="ECO:0000256" key="1">
    <source>
        <dbReference type="SAM" id="Phobius"/>
    </source>
</evidence>